<gene>
    <name evidence="1" type="ORF">AWB72_03360</name>
</gene>
<dbReference type="Proteomes" id="UP000198263">
    <property type="component" value="Unassembled WGS sequence"/>
</dbReference>
<sequence length="79" mass="8712">MKLATPHFAADLSDCRLIDSLLDPELAPLFWRAHRICIYGPSAQFGIVPFAPWLIGALLTSGCPRLSELAFAKCEAKRL</sequence>
<protein>
    <submittedName>
        <fullName evidence="1">Uncharacterized protein</fullName>
    </submittedName>
</protein>
<dbReference type="AlphaFoldDB" id="A0A658QZ76"/>
<keyword evidence="2" id="KW-1185">Reference proteome</keyword>
<comment type="caution">
    <text evidence="1">The sequence shown here is derived from an EMBL/GenBank/DDBJ whole genome shotgun (WGS) entry which is preliminary data.</text>
</comment>
<accession>A0A658QZ76</accession>
<dbReference type="EMBL" id="FCNV02000006">
    <property type="protein sequence ID" value="SAL34880.1"/>
    <property type="molecule type" value="Genomic_DNA"/>
</dbReference>
<organism evidence="1 2">
    <name type="scientific">Caballeronia concitans</name>
    <dbReference type="NCBI Taxonomy" id="1777133"/>
    <lineage>
        <taxon>Bacteria</taxon>
        <taxon>Pseudomonadati</taxon>
        <taxon>Pseudomonadota</taxon>
        <taxon>Betaproteobacteria</taxon>
        <taxon>Burkholderiales</taxon>
        <taxon>Burkholderiaceae</taxon>
        <taxon>Caballeronia</taxon>
    </lineage>
</organism>
<reference evidence="1 2" key="1">
    <citation type="submission" date="2016-01" db="EMBL/GenBank/DDBJ databases">
        <authorList>
            <person name="Peeters C."/>
        </authorList>
    </citation>
    <scope>NUCLEOTIDE SEQUENCE [LARGE SCALE GENOMIC DNA]</scope>
    <source>
        <strain evidence="1">LMG 29315</strain>
    </source>
</reference>
<evidence type="ECO:0000313" key="2">
    <source>
        <dbReference type="Proteomes" id="UP000198263"/>
    </source>
</evidence>
<name>A0A658QZ76_9BURK</name>
<evidence type="ECO:0000313" key="1">
    <source>
        <dbReference type="EMBL" id="SAL34880.1"/>
    </source>
</evidence>
<proteinExistence type="predicted"/>